<organism evidence="2 3">
    <name type="scientific">Morchella conica CCBAS932</name>
    <dbReference type="NCBI Taxonomy" id="1392247"/>
    <lineage>
        <taxon>Eukaryota</taxon>
        <taxon>Fungi</taxon>
        <taxon>Dikarya</taxon>
        <taxon>Ascomycota</taxon>
        <taxon>Pezizomycotina</taxon>
        <taxon>Pezizomycetes</taxon>
        <taxon>Pezizales</taxon>
        <taxon>Morchellaceae</taxon>
        <taxon>Morchella</taxon>
    </lineage>
</organism>
<evidence type="ECO:0000256" key="1">
    <source>
        <dbReference type="SAM" id="MobiDB-lite"/>
    </source>
</evidence>
<name>A0A3N4KJE3_9PEZI</name>
<dbReference type="Proteomes" id="UP000277580">
    <property type="component" value="Unassembled WGS sequence"/>
</dbReference>
<proteinExistence type="predicted"/>
<dbReference type="InParanoid" id="A0A3N4KJE3"/>
<feature type="region of interest" description="Disordered" evidence="1">
    <location>
        <begin position="1"/>
        <end position="59"/>
    </location>
</feature>
<protein>
    <submittedName>
        <fullName evidence="2">Uncharacterized protein</fullName>
    </submittedName>
</protein>
<dbReference type="AlphaFoldDB" id="A0A3N4KJE3"/>
<feature type="region of interest" description="Disordered" evidence="1">
    <location>
        <begin position="268"/>
        <end position="297"/>
    </location>
</feature>
<evidence type="ECO:0000313" key="3">
    <source>
        <dbReference type="Proteomes" id="UP000277580"/>
    </source>
</evidence>
<gene>
    <name evidence="2" type="ORF">P167DRAFT_576004</name>
</gene>
<sequence length="386" mass="40917">MARDRLRGDSHRSQTPVAGPSVRARYQRLRPDTTSTPKVRKGNHTNATTPTPQEDHTHPIAITPTSMSKAPSLPTSITLLIDNKPFSIPHNPIEAFHATRTQTIASFRAMLAGTATDSDMNFVFGAVLAPSSTTYTSAPSLYATSSDSATAKSTSSIGQLVSPRYTGSTRDIKIDSHTFTLPTDAVDAFLATRELTIAAFRKVSAGEAVAGGGGDVAFVFGTAFIATPDGSSIVGDESVRAPQACIAGGEITTAPASEHTGEVRALDKVGDQEDYDKAEDNATTASNGGRSPHSWRELSPAVPMLGERLRRRALRDTAQDETGFVASTATAIPTPVLPALTPSTAAPPLLANQLPKTFLGNFRNITHACRALNESDTWWEAIYVEA</sequence>
<reference evidence="2 3" key="1">
    <citation type="journal article" date="2018" name="Nat. Ecol. Evol.">
        <title>Pezizomycetes genomes reveal the molecular basis of ectomycorrhizal truffle lifestyle.</title>
        <authorList>
            <person name="Murat C."/>
            <person name="Payen T."/>
            <person name="Noel B."/>
            <person name="Kuo A."/>
            <person name="Morin E."/>
            <person name="Chen J."/>
            <person name="Kohler A."/>
            <person name="Krizsan K."/>
            <person name="Balestrini R."/>
            <person name="Da Silva C."/>
            <person name="Montanini B."/>
            <person name="Hainaut M."/>
            <person name="Levati E."/>
            <person name="Barry K.W."/>
            <person name="Belfiori B."/>
            <person name="Cichocki N."/>
            <person name="Clum A."/>
            <person name="Dockter R.B."/>
            <person name="Fauchery L."/>
            <person name="Guy J."/>
            <person name="Iotti M."/>
            <person name="Le Tacon F."/>
            <person name="Lindquist E.A."/>
            <person name="Lipzen A."/>
            <person name="Malagnac F."/>
            <person name="Mello A."/>
            <person name="Molinier V."/>
            <person name="Miyauchi S."/>
            <person name="Poulain J."/>
            <person name="Riccioni C."/>
            <person name="Rubini A."/>
            <person name="Sitrit Y."/>
            <person name="Splivallo R."/>
            <person name="Traeger S."/>
            <person name="Wang M."/>
            <person name="Zifcakova L."/>
            <person name="Wipf D."/>
            <person name="Zambonelli A."/>
            <person name="Paolocci F."/>
            <person name="Nowrousian M."/>
            <person name="Ottonello S."/>
            <person name="Baldrian P."/>
            <person name="Spatafora J.W."/>
            <person name="Henrissat B."/>
            <person name="Nagy L.G."/>
            <person name="Aury J.M."/>
            <person name="Wincker P."/>
            <person name="Grigoriev I.V."/>
            <person name="Bonfante P."/>
            <person name="Martin F.M."/>
        </authorList>
    </citation>
    <scope>NUCLEOTIDE SEQUENCE [LARGE SCALE GENOMIC DNA]</scope>
    <source>
        <strain evidence="2 3">CCBAS932</strain>
    </source>
</reference>
<accession>A0A3N4KJE3</accession>
<evidence type="ECO:0000313" key="2">
    <source>
        <dbReference type="EMBL" id="RPB10687.1"/>
    </source>
</evidence>
<keyword evidence="3" id="KW-1185">Reference proteome</keyword>
<feature type="compositionally biased region" description="Basic and acidic residues" evidence="1">
    <location>
        <begin position="1"/>
        <end position="12"/>
    </location>
</feature>
<dbReference type="EMBL" id="ML119141">
    <property type="protein sequence ID" value="RPB10687.1"/>
    <property type="molecule type" value="Genomic_DNA"/>
</dbReference>